<reference evidence="4 5" key="1">
    <citation type="submission" date="2020-03" db="EMBL/GenBank/DDBJ databases">
        <title>A novel species.</title>
        <authorList>
            <person name="Gao J."/>
        </authorList>
    </citation>
    <scope>NUCLEOTIDE SEQUENCE [LARGE SCALE GENOMIC DNA]</scope>
    <source>
        <strain evidence="4 5">QMT-12</strain>
    </source>
</reference>
<dbReference type="NCBIfam" id="NF041528">
    <property type="entry name" value="strep_LAETG"/>
    <property type="match status" value="1"/>
</dbReference>
<accession>A0A6G9H2M1</accession>
<evidence type="ECO:0000313" key="4">
    <source>
        <dbReference type="EMBL" id="QIQ04778.1"/>
    </source>
</evidence>
<gene>
    <name evidence="4" type="ORF">HA039_23100</name>
</gene>
<dbReference type="EMBL" id="CP050177">
    <property type="protein sequence ID" value="QIQ04778.1"/>
    <property type="molecule type" value="Genomic_DNA"/>
</dbReference>
<dbReference type="NCBIfam" id="TIGR01167">
    <property type="entry name" value="LPXTG_anchor"/>
    <property type="match status" value="1"/>
</dbReference>
<feature type="region of interest" description="Disordered" evidence="1">
    <location>
        <begin position="1"/>
        <end position="24"/>
    </location>
</feature>
<dbReference type="InterPro" id="IPR013552">
    <property type="entry name" value="Thioester_dom"/>
</dbReference>
<keyword evidence="2" id="KW-1133">Transmembrane helix</keyword>
<organism evidence="4 5">
    <name type="scientific">Streptomyces liangshanensis</name>
    <dbReference type="NCBI Taxonomy" id="2717324"/>
    <lineage>
        <taxon>Bacteria</taxon>
        <taxon>Bacillati</taxon>
        <taxon>Actinomycetota</taxon>
        <taxon>Actinomycetes</taxon>
        <taxon>Kitasatosporales</taxon>
        <taxon>Streptomycetaceae</taxon>
        <taxon>Streptomyces</taxon>
    </lineage>
</organism>
<feature type="transmembrane region" description="Helical" evidence="2">
    <location>
        <begin position="472"/>
        <end position="491"/>
    </location>
</feature>
<dbReference type="Pfam" id="PF08341">
    <property type="entry name" value="TED"/>
    <property type="match status" value="1"/>
</dbReference>
<keyword evidence="2" id="KW-0472">Membrane</keyword>
<name>A0A6G9H2M1_9ACTN</name>
<evidence type="ECO:0000259" key="3">
    <source>
        <dbReference type="Pfam" id="PF08341"/>
    </source>
</evidence>
<dbReference type="Proteomes" id="UP000501179">
    <property type="component" value="Chromosome"/>
</dbReference>
<evidence type="ECO:0000313" key="5">
    <source>
        <dbReference type="Proteomes" id="UP000501179"/>
    </source>
</evidence>
<evidence type="ECO:0000256" key="2">
    <source>
        <dbReference type="SAM" id="Phobius"/>
    </source>
</evidence>
<feature type="domain" description="Thioester" evidence="3">
    <location>
        <begin position="116"/>
        <end position="216"/>
    </location>
</feature>
<sequence>MVSAISESRASSASSGAPGPAVSSASAAPFARSVWRRGAARLAAAVLLPGLLAVGTLAGAGTAAADDVPQHLGGASATLDGLKTFGGAVLHTAGEDQELPAGLFEMTVEGGGTLKTYCIDIHNPTQAQAKYQETPWAQTSLGANDDAGRIRWILEHSYPQVDDLAHLAAVAKTGPLTDQTAAAGTQVAIWRFSDGADVDASDPAAEKLADWLEKNARDTPEPAASLTLDSAAVSGRAGERLGPVTVRTNADRVTVTPPVDVGVADVASAAGVKITDKAGKEVTTATNGSQLFFDVPAGADDGTASLAVQATTSVPVGRAFAGVTRSQTQILAGSSDSTVSATATATWAASGAIPAISAAKNCARSGVDVTVANEGDAEFTFELAGDEHAVAPGESRTVTVPVVEDQPYEFAVNGPDGLTKTFKGVLDCRTTGTAPPPDEQITTQLGTDSEGAATAGLTDNLAETGSSSATPLIAGIAIALVALGGAAIFLLRKRKPTPPTD</sequence>
<dbReference type="AlphaFoldDB" id="A0A6G9H2M1"/>
<keyword evidence="5" id="KW-1185">Reference proteome</keyword>
<keyword evidence="2" id="KW-0812">Transmembrane</keyword>
<dbReference type="Gene3D" id="1.10.150.480">
    <property type="match status" value="1"/>
</dbReference>
<evidence type="ECO:0000256" key="1">
    <source>
        <dbReference type="SAM" id="MobiDB-lite"/>
    </source>
</evidence>
<protein>
    <submittedName>
        <fullName evidence="4">Cys-Gln thioester bond-forming surface protein</fullName>
    </submittedName>
</protein>
<proteinExistence type="predicted"/>
<dbReference type="RefSeq" id="WP_167032985.1">
    <property type="nucleotide sequence ID" value="NZ_CP050177.1"/>
</dbReference>
<dbReference type="NCBIfam" id="TIGR03934">
    <property type="entry name" value="TQXA_dom"/>
    <property type="match status" value="1"/>
</dbReference>
<dbReference type="InterPro" id="IPR023849">
    <property type="entry name" value="TQXA_dom"/>
</dbReference>
<dbReference type="KEGG" id="slia:HA039_23100"/>